<dbReference type="InterPro" id="IPR029063">
    <property type="entry name" value="SAM-dependent_MTases_sf"/>
</dbReference>
<dbReference type="Gene3D" id="3.40.50.150">
    <property type="entry name" value="Vaccinia Virus protein VP39"/>
    <property type="match status" value="1"/>
</dbReference>
<evidence type="ECO:0000313" key="8">
    <source>
        <dbReference type="EMBL" id="HGH62033.1"/>
    </source>
</evidence>
<reference evidence="8" key="1">
    <citation type="journal article" date="2020" name="mSystems">
        <title>Genome- and Community-Level Interaction Insights into Carbon Utilization and Element Cycling Functions of Hydrothermarchaeota in Hydrothermal Sediment.</title>
        <authorList>
            <person name="Zhou Z."/>
            <person name="Liu Y."/>
            <person name="Xu W."/>
            <person name="Pan J."/>
            <person name="Luo Z.H."/>
            <person name="Li M."/>
        </authorList>
    </citation>
    <scope>NUCLEOTIDE SEQUENCE [LARGE SCALE GENOMIC DNA]</scope>
    <source>
        <strain evidence="8">SpSt-769</strain>
    </source>
</reference>
<dbReference type="InterPro" id="IPR002941">
    <property type="entry name" value="DNA_methylase_N4/N6"/>
</dbReference>
<gene>
    <name evidence="8" type="ORF">ENV54_12135</name>
</gene>
<comment type="similarity">
    <text evidence="1">Belongs to the N(4)/N(6)-methyltransferase family.</text>
</comment>
<dbReference type="PRINTS" id="PR00506">
    <property type="entry name" value="D21N6MTFRASE"/>
</dbReference>
<dbReference type="PROSITE" id="PS00092">
    <property type="entry name" value="N6_MTASE"/>
    <property type="match status" value="1"/>
</dbReference>
<dbReference type="AlphaFoldDB" id="A0A7C4EWJ4"/>
<comment type="catalytic activity">
    <reaction evidence="6">
        <text>a 2'-deoxyadenosine in DNA + S-adenosyl-L-methionine = an N(6)-methyl-2'-deoxyadenosine in DNA + S-adenosyl-L-homocysteine + H(+)</text>
        <dbReference type="Rhea" id="RHEA:15197"/>
        <dbReference type="Rhea" id="RHEA-COMP:12418"/>
        <dbReference type="Rhea" id="RHEA-COMP:12419"/>
        <dbReference type="ChEBI" id="CHEBI:15378"/>
        <dbReference type="ChEBI" id="CHEBI:57856"/>
        <dbReference type="ChEBI" id="CHEBI:59789"/>
        <dbReference type="ChEBI" id="CHEBI:90615"/>
        <dbReference type="ChEBI" id="CHEBI:90616"/>
        <dbReference type="EC" id="2.1.1.72"/>
    </reaction>
</comment>
<dbReference type="InterPro" id="IPR002052">
    <property type="entry name" value="DNA_methylase_N6_adenine_CS"/>
</dbReference>
<evidence type="ECO:0000256" key="3">
    <source>
        <dbReference type="ARBA" id="ARBA00022603"/>
    </source>
</evidence>
<evidence type="ECO:0000256" key="4">
    <source>
        <dbReference type="ARBA" id="ARBA00022679"/>
    </source>
</evidence>
<dbReference type="GO" id="GO:0009007">
    <property type="term" value="F:site-specific DNA-methyltransferase (adenine-specific) activity"/>
    <property type="evidence" value="ECO:0007669"/>
    <property type="project" value="UniProtKB-EC"/>
</dbReference>
<organism evidence="8">
    <name type="scientific">Desulfomonile tiedjei</name>
    <dbReference type="NCBI Taxonomy" id="2358"/>
    <lineage>
        <taxon>Bacteria</taxon>
        <taxon>Pseudomonadati</taxon>
        <taxon>Thermodesulfobacteriota</taxon>
        <taxon>Desulfomonilia</taxon>
        <taxon>Desulfomonilales</taxon>
        <taxon>Desulfomonilaceae</taxon>
        <taxon>Desulfomonile</taxon>
    </lineage>
</organism>
<sequence length="558" mass="62037">MPTLEWIGKKAVVNHHREVPFRLLQCDPALSVGEADSGNLLVQGDNLEALKALLPYYAGKVKCIYIDPPYNTGVDERDEQGNRTGWVYSDNVNSPEIRAWLHKVVGNEMEDLSRHDKWLCMMYPRLALLREFLSEDGAIFISIDDIELASLLHLCDEVFGLANRLAVFTWVRKKKGSNLSKEFRKITEYIICYKKSATKTQLYGAPAYAQKEVPLLNRPNPVSRLTFPPGVVRAGRGLKEGPIKAGTFGEGELQVELENDIYIRDGLIASSFVIKGRFRWSQSTVDYELENGSVFTASSTFRFNVARFNQASKFKAPSSLISNDDGVGTNEDATEELRNIFTELAKLPFDYPKPSSLIQYFVRAATKDDLHALVLDSFAGSGTTGHAVLAQNKADGGKRRFILIEMTPNICRDVTAERLKRVIEGYGDQEPLGGGFRYCTLGEPLFDETGAIRDSVKFHELAAHVFFTETGSPIPKKATGKTPLLGIHNGVAIYLLFNGVLGDKRPQGGNVLTREVLAGLPPHDGPKVIYGESCRLGAARLRQESITFKQVPYDIQVR</sequence>
<evidence type="ECO:0000256" key="1">
    <source>
        <dbReference type="ARBA" id="ARBA00006594"/>
    </source>
</evidence>
<evidence type="ECO:0000256" key="2">
    <source>
        <dbReference type="ARBA" id="ARBA00011900"/>
    </source>
</evidence>
<dbReference type="InterPro" id="IPR002295">
    <property type="entry name" value="N4/N6-MTase_EcoPI_Mod-like"/>
</dbReference>
<keyword evidence="3 8" id="KW-0489">Methyltransferase</keyword>
<comment type="caution">
    <text evidence="8">The sequence shown here is derived from an EMBL/GenBank/DDBJ whole genome shotgun (WGS) entry which is preliminary data.</text>
</comment>
<keyword evidence="4 8" id="KW-0808">Transferase</keyword>
<name>A0A7C4EWJ4_9BACT</name>
<dbReference type="SUPFAM" id="SSF53335">
    <property type="entry name" value="S-adenosyl-L-methionine-dependent methyltransferases"/>
    <property type="match status" value="1"/>
</dbReference>
<dbReference type="EMBL" id="DTGT01000396">
    <property type="protein sequence ID" value="HGH62033.1"/>
    <property type="molecule type" value="Genomic_DNA"/>
</dbReference>
<dbReference type="GO" id="GO:0003677">
    <property type="term" value="F:DNA binding"/>
    <property type="evidence" value="ECO:0007669"/>
    <property type="project" value="InterPro"/>
</dbReference>
<evidence type="ECO:0000256" key="6">
    <source>
        <dbReference type="ARBA" id="ARBA00047942"/>
    </source>
</evidence>
<evidence type="ECO:0000256" key="5">
    <source>
        <dbReference type="ARBA" id="ARBA00022691"/>
    </source>
</evidence>
<dbReference type="GO" id="GO:0032259">
    <property type="term" value="P:methylation"/>
    <property type="evidence" value="ECO:0007669"/>
    <property type="project" value="UniProtKB-KW"/>
</dbReference>
<protein>
    <recommendedName>
        <fullName evidence="2">site-specific DNA-methyltransferase (adenine-specific)</fullName>
        <ecNumber evidence="2">2.1.1.72</ecNumber>
    </recommendedName>
</protein>
<feature type="domain" description="DNA methylase N-4/N-6" evidence="7">
    <location>
        <begin position="61"/>
        <end position="413"/>
    </location>
</feature>
<keyword evidence="5" id="KW-0949">S-adenosyl-L-methionine</keyword>
<dbReference type="Pfam" id="PF01555">
    <property type="entry name" value="N6_N4_Mtase"/>
    <property type="match status" value="1"/>
</dbReference>
<accession>A0A7C4EWJ4</accession>
<dbReference type="GO" id="GO:0008170">
    <property type="term" value="F:N-methyltransferase activity"/>
    <property type="evidence" value="ECO:0007669"/>
    <property type="project" value="InterPro"/>
</dbReference>
<dbReference type="EC" id="2.1.1.72" evidence="2"/>
<evidence type="ECO:0000259" key="7">
    <source>
        <dbReference type="Pfam" id="PF01555"/>
    </source>
</evidence>
<proteinExistence type="inferred from homology"/>